<dbReference type="Proteomes" id="UP000321154">
    <property type="component" value="Unassembled WGS sequence"/>
</dbReference>
<dbReference type="EMBL" id="JACGWW010000002">
    <property type="protein sequence ID" value="MBA8813299.1"/>
    <property type="molecule type" value="Genomic_DNA"/>
</dbReference>
<organism evidence="2 4">
    <name type="scientific">Frigoribacterium faeni</name>
    <dbReference type="NCBI Taxonomy" id="145483"/>
    <lineage>
        <taxon>Bacteria</taxon>
        <taxon>Bacillati</taxon>
        <taxon>Actinomycetota</taxon>
        <taxon>Actinomycetes</taxon>
        <taxon>Micrococcales</taxon>
        <taxon>Microbacteriaceae</taxon>
        <taxon>Frigoribacterium</taxon>
    </lineage>
</organism>
<comment type="caution">
    <text evidence="2">The sequence shown here is derived from an EMBL/GenBank/DDBJ whole genome shotgun (WGS) entry which is preliminary data.</text>
</comment>
<reference evidence="2 4" key="2">
    <citation type="submission" date="2020-07" db="EMBL/GenBank/DDBJ databases">
        <title>Sequencing the genomes of 1000 actinobacteria strains.</title>
        <authorList>
            <person name="Klenk H.-P."/>
        </authorList>
    </citation>
    <scope>NUCLEOTIDE SEQUENCE [LARGE SCALE GENOMIC DNA]</scope>
    <source>
        <strain evidence="2 4">DSM 10309</strain>
    </source>
</reference>
<dbReference type="RefSeq" id="WP_146856924.1">
    <property type="nucleotide sequence ID" value="NZ_BAAAHR010000001.1"/>
</dbReference>
<sequence length="92" mass="9969">MTRRDDHEPARDYESGSRFGDLVERLNRRLRPYIGAAQLGVKNEAPLVRPADGGACPLCGAPMDEHVVDRSGVRTMVHCPETGVADPSAAAR</sequence>
<evidence type="ECO:0000313" key="4">
    <source>
        <dbReference type="Proteomes" id="UP000522688"/>
    </source>
</evidence>
<proteinExistence type="predicted"/>
<accession>A0A7W3PJ25</accession>
<keyword evidence="3" id="KW-1185">Reference proteome</keyword>
<dbReference type="EMBL" id="BJUV01000045">
    <property type="protein sequence ID" value="GEK84602.1"/>
    <property type="molecule type" value="Genomic_DNA"/>
</dbReference>
<name>A0A7W3PJ25_9MICO</name>
<evidence type="ECO:0000313" key="2">
    <source>
        <dbReference type="EMBL" id="MBA8813299.1"/>
    </source>
</evidence>
<gene>
    <name evidence="2" type="ORF">FB463_001548</name>
    <name evidence="1" type="ORF">FFA01_29110</name>
</gene>
<evidence type="ECO:0000313" key="1">
    <source>
        <dbReference type="EMBL" id="GEK84602.1"/>
    </source>
</evidence>
<dbReference type="OrthoDB" id="4981253at2"/>
<reference evidence="1 3" key="1">
    <citation type="submission" date="2019-07" db="EMBL/GenBank/DDBJ databases">
        <title>Whole genome shotgun sequence of Frigoribacterium faeni NBRC 103066.</title>
        <authorList>
            <person name="Hosoyama A."/>
            <person name="Uohara A."/>
            <person name="Ohji S."/>
            <person name="Ichikawa N."/>
        </authorList>
    </citation>
    <scope>NUCLEOTIDE SEQUENCE [LARGE SCALE GENOMIC DNA]</scope>
    <source>
        <strain evidence="1 3">NBRC 103066</strain>
    </source>
</reference>
<evidence type="ECO:0000313" key="3">
    <source>
        <dbReference type="Proteomes" id="UP000321154"/>
    </source>
</evidence>
<dbReference type="Proteomes" id="UP000522688">
    <property type="component" value="Unassembled WGS sequence"/>
</dbReference>
<dbReference type="AlphaFoldDB" id="A0A7W3PJ25"/>
<protein>
    <submittedName>
        <fullName evidence="2">Uncharacterized protein</fullName>
    </submittedName>
</protein>